<dbReference type="AlphaFoldDB" id="E4SHR0"/>
<dbReference type="InterPro" id="IPR000182">
    <property type="entry name" value="GNAT_dom"/>
</dbReference>
<organism evidence="3 4">
    <name type="scientific">Caldicellulosiruptor kronotskyensis (strain DSM 18902 / VKM B-2412 / 2002)</name>
    <dbReference type="NCBI Taxonomy" id="632348"/>
    <lineage>
        <taxon>Bacteria</taxon>
        <taxon>Bacillati</taxon>
        <taxon>Bacillota</taxon>
        <taxon>Bacillota incertae sedis</taxon>
        <taxon>Caldicellulosiruptorales</taxon>
        <taxon>Caldicellulosiruptoraceae</taxon>
        <taxon>Caldicellulosiruptor</taxon>
    </lineage>
</organism>
<keyword evidence="3" id="KW-0808">Transferase</keyword>
<keyword evidence="1" id="KW-0472">Membrane</keyword>
<dbReference type="Pfam" id="PF00583">
    <property type="entry name" value="Acetyltransf_1"/>
    <property type="match status" value="1"/>
</dbReference>
<proteinExistence type="predicted"/>
<name>E4SHR0_CALK2</name>
<dbReference type="Gene3D" id="3.40.630.30">
    <property type="match status" value="1"/>
</dbReference>
<reference evidence="3 4" key="2">
    <citation type="journal article" date="2011" name="J. Bacteriol.">
        <title>Complete genome sequences for the anaerobic, extremely thermophilic plant biomass-degrading bacteria Caldicellulosiruptor hydrothermalis, Caldicellulosiruptor kristjanssonii, Caldicellulosiruptor kronotskyensis, Caldicellulosiruptor owensenis, and Caldicellulosiruptor lactoaceticus.</title>
        <authorList>
            <person name="Blumer-Schuette S.E."/>
            <person name="Ozdemir I."/>
            <person name="Mistry D."/>
            <person name="Lucas S."/>
            <person name="Lapidus A."/>
            <person name="Cheng J.F."/>
            <person name="Goodwin L.A."/>
            <person name="Pitluck S."/>
            <person name="Land M.L."/>
            <person name="Hauser L.J."/>
            <person name="Woyke T."/>
            <person name="Mikhailova N."/>
            <person name="Pati A."/>
            <person name="Kyrpides N.C."/>
            <person name="Ivanova N."/>
            <person name="Detter J.C."/>
            <person name="Walston-Davenport K."/>
            <person name="Han S."/>
            <person name="Adams M.W."/>
            <person name="Kelly R.M."/>
        </authorList>
    </citation>
    <scope>NUCLEOTIDE SEQUENCE [LARGE SCALE GENOMIC DNA]</scope>
    <source>
        <strain evidence="4">DSM 18902 / VKM B-2412 / 2002</strain>
    </source>
</reference>
<dbReference type="PATRIC" id="fig|632348.3.peg.2612"/>
<dbReference type="EMBL" id="CP002330">
    <property type="protein sequence ID" value="ADQ47285.1"/>
    <property type="molecule type" value="Genomic_DNA"/>
</dbReference>
<dbReference type="HOGENOM" id="CLU_816191_0_0_9"/>
<dbReference type="SUPFAM" id="SSF55729">
    <property type="entry name" value="Acyl-CoA N-acyltransferases (Nat)"/>
    <property type="match status" value="1"/>
</dbReference>
<sequence>MDKFLGIAWENIFIGLLGGFIVSFINYLYKKIKEKIIERKFPIKGFYITKFEDEIDGKKVICTAPAELKQKGNKIFGKTYMPKDKRSWIIEGEISSNGHIYGIYYAEDPIDKGIGNFFLKVDNKRRMVGLWSGYDSVNGKITSGRYEFYPILTGVKIMNMKKSDIPQIIEISDQELGKDYLNHNDIEQMIDSKEDYICKVAYCSDESKIVGFCLGFIINPEKLQSLLKVESAKIPRFLRLSDKIGVIKTVAVEKNYQGYGIGKKLVEDCYNELVKRGVQSVFSIAWKNGEVINIGGILTLLGFKKYLEINRYWEKESLEKGYFCPVCGNPPCACSAVIYAKAINTKL</sequence>
<protein>
    <submittedName>
        <fullName evidence="3">GCN5-related N-acetyltransferase</fullName>
    </submittedName>
</protein>
<evidence type="ECO:0000256" key="1">
    <source>
        <dbReference type="SAM" id="Phobius"/>
    </source>
</evidence>
<feature type="domain" description="N-acetyltransferase" evidence="2">
    <location>
        <begin position="155"/>
        <end position="325"/>
    </location>
</feature>
<gene>
    <name evidence="3" type="ordered locus">Calkro_2474</name>
</gene>
<dbReference type="InterPro" id="IPR016181">
    <property type="entry name" value="Acyl_CoA_acyltransferase"/>
</dbReference>
<keyword evidence="1" id="KW-0812">Transmembrane</keyword>
<dbReference type="RefSeq" id="WP_013431351.1">
    <property type="nucleotide sequence ID" value="NC_014720.1"/>
</dbReference>
<dbReference type="CDD" id="cd04301">
    <property type="entry name" value="NAT_SF"/>
    <property type="match status" value="1"/>
</dbReference>
<keyword evidence="1" id="KW-1133">Transmembrane helix</keyword>
<feature type="transmembrane region" description="Helical" evidence="1">
    <location>
        <begin position="12"/>
        <end position="29"/>
    </location>
</feature>
<dbReference type="KEGG" id="ckn:Calkro_2474"/>
<evidence type="ECO:0000313" key="4">
    <source>
        <dbReference type="Proteomes" id="UP000006835"/>
    </source>
</evidence>
<evidence type="ECO:0000313" key="3">
    <source>
        <dbReference type="EMBL" id="ADQ47285.1"/>
    </source>
</evidence>
<keyword evidence="4" id="KW-1185">Reference proteome</keyword>
<reference key="1">
    <citation type="submission" date="2010-11" db="EMBL/GenBank/DDBJ databases">
        <title>Complete sequence of Caldicellulosiruptor kronotskyensis 2002.</title>
        <authorList>
            <consortium name="US DOE Joint Genome Institute"/>
            <person name="Lucas S."/>
            <person name="Copeland A."/>
            <person name="Lapidus A."/>
            <person name="Cheng J.-F."/>
            <person name="Bruce D."/>
            <person name="Goodwin L."/>
            <person name="Pitluck S."/>
            <person name="Davenport K."/>
            <person name="Detter J.C."/>
            <person name="Han C."/>
            <person name="Tapia R."/>
            <person name="Land M."/>
            <person name="Hauser L."/>
            <person name="Jeffries C."/>
            <person name="Kyrpides N."/>
            <person name="Ivanova N."/>
            <person name="Mikhailova N."/>
            <person name="Blumer-Schuette S.E."/>
            <person name="Kelly R.M."/>
            <person name="Woyke T."/>
        </authorList>
    </citation>
    <scope>NUCLEOTIDE SEQUENCE</scope>
    <source>
        <strain>2002</strain>
    </source>
</reference>
<dbReference type="GO" id="GO:0016747">
    <property type="term" value="F:acyltransferase activity, transferring groups other than amino-acyl groups"/>
    <property type="evidence" value="ECO:0007669"/>
    <property type="project" value="InterPro"/>
</dbReference>
<dbReference type="OrthoDB" id="9775804at2"/>
<evidence type="ECO:0000259" key="2">
    <source>
        <dbReference type="PROSITE" id="PS51186"/>
    </source>
</evidence>
<dbReference type="PROSITE" id="PS51186">
    <property type="entry name" value="GNAT"/>
    <property type="match status" value="1"/>
</dbReference>
<accession>E4SHR0</accession>
<dbReference type="Proteomes" id="UP000006835">
    <property type="component" value="Chromosome"/>
</dbReference>